<dbReference type="PANTHER" id="PTHR37809">
    <property type="entry name" value="RIBOSOMAL PROTEIN S12 METHYLTHIOTRANSFERASE ACCESSORY FACTOR YCAO"/>
    <property type="match status" value="1"/>
</dbReference>
<dbReference type="PROSITE" id="PS51664">
    <property type="entry name" value="YCAO"/>
    <property type="match status" value="1"/>
</dbReference>
<sequence length="665" mass="71386">MTPVAPTGAGAAARVSAPLAPAALALQAALTERHDRAGYPWVPGAVPPRVVALGDADVLGAADPQRAAANVTLTSGAVLVGPWSGPGAAPAVPACGHCLGVRWQRLRFRTERDALEIGTEMTPAGSWPLLSAYVVDATWSLYEATVLGRAETPLTLAHTTGDGDADAALPRVCALDLRTLQVRTVPILADPLCPSCAVSGADVPVAGPLALTPHGKRTPDSYRLRSADSYPLPVQALANPVCGALGAGTFINVTSPTTAPVTGSVFIRGYAGLLDVSWSGQANSFATSRSLAFLEGLERYAGSHRRRAERLVVDSYANVADHALDPEDCGLYDPDVYRTDPLAAPYSPDAAIPWIWGYSLRDDRPILVPRRFCHFSSGAPGDNFVFSSSNGSATGSCLEEAVLFGLLELIERDSFLLGWYGNAELPRIDLDSCDNDVVRAMVDRAALQGYDILAFDNRIDLAVPVVTSLAVRRDGGPGTLSFAAAAGFDPQAALEGALSEALTYIPQQPRSVRRREPELRAMMHDYRLVRQLTDHAGLFGLPEMRPHADSYLRVTEQRPMSDLYATWNARRGASEHLLDDLRLCQQELVEAGSDVIVVDQTTPEQSRMGLRSVCTIVPGLLPIDFGWARQRALRMPRLRTAFRRAGLRDTDLTDGELRVVPHPFP</sequence>
<evidence type="ECO:0000313" key="2">
    <source>
        <dbReference type="EMBL" id="GIF94951.1"/>
    </source>
</evidence>
<dbReference type="AlphaFoldDB" id="A0A8J3K824"/>
<feature type="domain" description="YcaO" evidence="1">
    <location>
        <begin position="280"/>
        <end position="665"/>
    </location>
</feature>
<dbReference type="InterPro" id="IPR027624">
    <property type="entry name" value="TOMM_cyclo_SagD"/>
</dbReference>
<dbReference type="RefSeq" id="WP_120315859.1">
    <property type="nucleotide sequence ID" value="NZ_BONH01000001.1"/>
</dbReference>
<dbReference type="Gene3D" id="3.40.50.720">
    <property type="entry name" value="NAD(P)-binding Rossmann-like Domain"/>
    <property type="match status" value="1"/>
</dbReference>
<dbReference type="PANTHER" id="PTHR37809:SF1">
    <property type="entry name" value="RIBOSOMAL PROTEIN S12 METHYLTHIOTRANSFERASE ACCESSORY FACTOR YCAO"/>
    <property type="match status" value="1"/>
</dbReference>
<dbReference type="Gene3D" id="3.30.40.250">
    <property type="match status" value="1"/>
</dbReference>
<dbReference type="Gene3D" id="3.30.160.660">
    <property type="match status" value="1"/>
</dbReference>
<evidence type="ECO:0000313" key="3">
    <source>
        <dbReference type="Proteomes" id="UP000659904"/>
    </source>
</evidence>
<dbReference type="InterPro" id="IPR022291">
    <property type="entry name" value="Bacteriocin_synth_cyclodeHase"/>
</dbReference>
<name>A0A8J3K824_9ACTN</name>
<dbReference type="Gene3D" id="3.30.1330.230">
    <property type="match status" value="1"/>
</dbReference>
<protein>
    <recommendedName>
        <fullName evidence="1">YcaO domain-containing protein</fullName>
    </recommendedName>
</protein>
<reference evidence="2 3" key="1">
    <citation type="submission" date="2021-01" db="EMBL/GenBank/DDBJ databases">
        <title>Whole genome shotgun sequence of Catellatospora citrea NBRC 14495.</title>
        <authorList>
            <person name="Komaki H."/>
            <person name="Tamura T."/>
        </authorList>
    </citation>
    <scope>NUCLEOTIDE SEQUENCE [LARGE SCALE GENOMIC DNA]</scope>
    <source>
        <strain evidence="2 3">NBRC 14495</strain>
    </source>
</reference>
<gene>
    <name evidence="2" type="ORF">Cci01nite_00450</name>
</gene>
<keyword evidence="3" id="KW-1185">Reference proteome</keyword>
<organism evidence="2 3">
    <name type="scientific">Catellatospora citrea</name>
    <dbReference type="NCBI Taxonomy" id="53366"/>
    <lineage>
        <taxon>Bacteria</taxon>
        <taxon>Bacillati</taxon>
        <taxon>Actinomycetota</taxon>
        <taxon>Actinomycetes</taxon>
        <taxon>Micromonosporales</taxon>
        <taxon>Micromonosporaceae</taxon>
        <taxon>Catellatospora</taxon>
    </lineage>
</organism>
<dbReference type="Proteomes" id="UP000659904">
    <property type="component" value="Unassembled WGS sequence"/>
</dbReference>
<evidence type="ECO:0000259" key="1">
    <source>
        <dbReference type="PROSITE" id="PS51664"/>
    </source>
</evidence>
<dbReference type="NCBIfam" id="TIGR03882">
    <property type="entry name" value="cyclo_dehyd_2"/>
    <property type="match status" value="1"/>
</dbReference>
<dbReference type="NCBIfam" id="TIGR03604">
    <property type="entry name" value="TOMM_cyclo_SagD"/>
    <property type="match status" value="1"/>
</dbReference>
<dbReference type="InterPro" id="IPR003776">
    <property type="entry name" value="YcaO-like_dom"/>
</dbReference>
<comment type="caution">
    <text evidence="2">The sequence shown here is derived from an EMBL/GenBank/DDBJ whole genome shotgun (WGS) entry which is preliminary data.</text>
</comment>
<proteinExistence type="predicted"/>
<dbReference type="EMBL" id="BONH01000001">
    <property type="protein sequence ID" value="GIF94951.1"/>
    <property type="molecule type" value="Genomic_DNA"/>
</dbReference>
<accession>A0A8J3K824</accession>
<dbReference type="Pfam" id="PF02624">
    <property type="entry name" value="YcaO"/>
    <property type="match status" value="1"/>
</dbReference>